<dbReference type="PROSITE" id="PS50865">
    <property type="entry name" value="ZF_MYND_2"/>
    <property type="match status" value="1"/>
</dbReference>
<dbReference type="Pfam" id="PF01753">
    <property type="entry name" value="zf-MYND"/>
    <property type="match status" value="1"/>
</dbReference>
<proteinExistence type="predicted"/>
<organism evidence="6 7">
    <name type="scientific">Favolaschia claudopus</name>
    <dbReference type="NCBI Taxonomy" id="2862362"/>
    <lineage>
        <taxon>Eukaryota</taxon>
        <taxon>Fungi</taxon>
        <taxon>Dikarya</taxon>
        <taxon>Basidiomycota</taxon>
        <taxon>Agaricomycotina</taxon>
        <taxon>Agaricomycetes</taxon>
        <taxon>Agaricomycetidae</taxon>
        <taxon>Agaricales</taxon>
        <taxon>Marasmiineae</taxon>
        <taxon>Mycenaceae</taxon>
        <taxon>Favolaschia</taxon>
    </lineage>
</organism>
<dbReference type="SUPFAM" id="SSF144232">
    <property type="entry name" value="HIT/MYND zinc finger-like"/>
    <property type="match status" value="1"/>
</dbReference>
<accession>A0AAV9ZFD1</accession>
<dbReference type="EMBL" id="JAWWNJ010000157">
    <property type="protein sequence ID" value="KAK6980737.1"/>
    <property type="molecule type" value="Genomic_DNA"/>
</dbReference>
<dbReference type="Gene3D" id="6.10.140.2220">
    <property type="match status" value="1"/>
</dbReference>
<evidence type="ECO:0000313" key="7">
    <source>
        <dbReference type="Proteomes" id="UP001362999"/>
    </source>
</evidence>
<keyword evidence="2 4" id="KW-0863">Zinc-finger</keyword>
<reference evidence="6 7" key="1">
    <citation type="journal article" date="2024" name="J Genomics">
        <title>Draft genome sequencing and assembly of Favolaschia claudopus CIRM-BRFM 2984 isolated from oak limbs.</title>
        <authorList>
            <person name="Navarro D."/>
            <person name="Drula E."/>
            <person name="Chaduli D."/>
            <person name="Cazenave R."/>
            <person name="Ahrendt S."/>
            <person name="Wang J."/>
            <person name="Lipzen A."/>
            <person name="Daum C."/>
            <person name="Barry K."/>
            <person name="Grigoriev I.V."/>
            <person name="Favel A."/>
            <person name="Rosso M.N."/>
            <person name="Martin F."/>
        </authorList>
    </citation>
    <scope>NUCLEOTIDE SEQUENCE [LARGE SCALE GENOMIC DNA]</scope>
    <source>
        <strain evidence="6 7">CIRM-BRFM 2984</strain>
    </source>
</reference>
<evidence type="ECO:0000259" key="5">
    <source>
        <dbReference type="PROSITE" id="PS50865"/>
    </source>
</evidence>
<name>A0AAV9ZFD1_9AGAR</name>
<evidence type="ECO:0000256" key="4">
    <source>
        <dbReference type="PROSITE-ProRule" id="PRU00134"/>
    </source>
</evidence>
<protein>
    <recommendedName>
        <fullName evidence="5">MYND-type domain-containing protein</fullName>
    </recommendedName>
</protein>
<sequence>MSSCLLTSAQLSAIPLTFRRVARVAADPSSPPEVVARALIILLKLYLDRRFDLSTTIASSFLPLISLILDSARLPPDPTTEPSTLFFQTTCLCASRAIALFSTCSANDIGSAFPTLWPRIWRWIQLMDDCDWFPEEPDGAHGRYSLIQWLVPMFSVDTAAQAIRSTPQIGIFVAHTWHSMISCWEEGLIPPNLEESQSAMNVFTDFLYSCASFPRLLDDIVIGAGGTNDLAVVIVKNTRLLVHEAQENGVLRLIVAENLFRVQSLTDHLGIGIHRSIWASLAGAGYIQVITPFLSVLALQAATPPPGMKWKLLVLIYLYMKQMAQLTDISPRYLVDAVECGLLQALHMCGSLKSFGENEKLDIHAPLNHLFDQLARATLDYGSLRDMASSATQAFGSGARNAEQFPYIVWEEWTAFAELMQSRLRIFEEFRSQYSSLRSCSNVECGLLRVSKTDLRRCGRCHLHLYCSKECQKLAWTKYEHRKHCRRTTSEGRCYAQKNRFGLFVNLREYQAQKLDIFLQKLGYIYRTGRTDFCVVMQYSRGRIFASVDSMRVSPRQEALATGDARACREVHAMRLEGKDVEYLAVLRCNTSAVVDGLVEIANELPGGVDVMQLEKSHPAHFQRVRELVELEMVESY</sequence>
<keyword evidence="7" id="KW-1185">Reference proteome</keyword>
<keyword evidence="1" id="KW-0479">Metal-binding</keyword>
<comment type="caution">
    <text evidence="6">The sequence shown here is derived from an EMBL/GenBank/DDBJ whole genome shotgun (WGS) entry which is preliminary data.</text>
</comment>
<gene>
    <name evidence="6" type="ORF">R3P38DRAFT_3294246</name>
</gene>
<feature type="domain" description="MYND-type" evidence="5">
    <location>
        <begin position="442"/>
        <end position="485"/>
    </location>
</feature>
<evidence type="ECO:0000256" key="1">
    <source>
        <dbReference type="ARBA" id="ARBA00022723"/>
    </source>
</evidence>
<evidence type="ECO:0000256" key="3">
    <source>
        <dbReference type="ARBA" id="ARBA00022833"/>
    </source>
</evidence>
<dbReference type="GO" id="GO:0008270">
    <property type="term" value="F:zinc ion binding"/>
    <property type="evidence" value="ECO:0007669"/>
    <property type="project" value="UniProtKB-KW"/>
</dbReference>
<evidence type="ECO:0000256" key="2">
    <source>
        <dbReference type="ARBA" id="ARBA00022771"/>
    </source>
</evidence>
<dbReference type="InterPro" id="IPR002893">
    <property type="entry name" value="Znf_MYND"/>
</dbReference>
<keyword evidence="3" id="KW-0862">Zinc</keyword>
<dbReference type="AlphaFoldDB" id="A0AAV9ZFD1"/>
<evidence type="ECO:0000313" key="6">
    <source>
        <dbReference type="EMBL" id="KAK6980737.1"/>
    </source>
</evidence>
<dbReference type="Proteomes" id="UP001362999">
    <property type="component" value="Unassembled WGS sequence"/>
</dbReference>